<evidence type="ECO:0000256" key="10">
    <source>
        <dbReference type="ARBA" id="ARBA00023268"/>
    </source>
</evidence>
<evidence type="ECO:0000256" key="4">
    <source>
        <dbReference type="ARBA" id="ARBA00022432"/>
    </source>
</evidence>
<keyword evidence="10" id="KW-0511">Multifunctional enzyme</keyword>
<evidence type="ECO:0000259" key="14">
    <source>
        <dbReference type="PROSITE" id="PS50979"/>
    </source>
</evidence>
<dbReference type="NCBIfam" id="TIGR01235">
    <property type="entry name" value="pyruv_carbox"/>
    <property type="match status" value="1"/>
</dbReference>
<dbReference type="InterPro" id="IPR011761">
    <property type="entry name" value="ATP-grasp"/>
</dbReference>
<dbReference type="InterPro" id="IPR055268">
    <property type="entry name" value="PCB-like"/>
</dbReference>
<evidence type="ECO:0000256" key="11">
    <source>
        <dbReference type="PIRNR" id="PIRNR001594"/>
    </source>
</evidence>
<name>A0ABZ1C6A6_9BACT</name>
<dbReference type="Pfam" id="PF00364">
    <property type="entry name" value="Biotin_lipoyl"/>
    <property type="match status" value="1"/>
</dbReference>
<dbReference type="Gene3D" id="3.30.470.20">
    <property type="entry name" value="ATP-grasp fold, B domain"/>
    <property type="match status" value="1"/>
</dbReference>
<dbReference type="SUPFAM" id="SSF51230">
    <property type="entry name" value="Single hybrid motif"/>
    <property type="match status" value="1"/>
</dbReference>
<sequence>MTRSKSASAAAPALRPVAKLMAANRSEIAVRIFRAGTELDLRTVAVFAEEDRFSIHRYKADESYQVGEGKGPVAAYLDIASIIGIAKEKGVDAIHPGYGFLSENADFARACEAAGIVWVGPKPDLLEMMGDKTAARALAKRIDVPVLPGTEEPVTDRKEAMKIAKQIGFPLIIKAAFGGGGRGMRIVKQAEDLESLLDEAQGEAERAFGNAAVFLEKYIANAKHIEVQILGDKHGNVIHLHERDCSVQRRHQKVIEVAPSYGLPSEVVSDLCESAARMAQSIGYDNAGTVEFLYDLDRHEWFFIEMNPRIQVEHTVTEIITGLDLVRAQILIAQGHSLHSAEVGMPQQADVPRNGFALQCRITTEDPENKFVPDYGRIQAYRSPGGLGVRLDGGMGFAGAVITPFYDSMLVKLIASGQSYELALHRAHRCLSEFRIRGVKTNIPFLENVVAHPIFRSGQATTTLIDTTPELFRFKPRRDRATKLLNFIGDVVVNGNPHAKGYKPAAPLAAVPAPTYDHSEEPPAGTRQKLLELGPAKFAEWTRKQKRLLITDTTFRDAHQSLMATRVRSFDMLACAGALARQAPELFSLEMWGGATFDTAMRFLNEDPWERLRQLRAKAPNICFQMLFRGANAVGYTNYPEHVVAGFVRHAAASGMDIFRIFDSLNYLPNLRVAMEAVQDTHAICEGTVCYTGDILDPKRDKFDLKYYVRLAKELERMGAHMIAIKDMAGLCRPYAAQKLVKVLRSEVGVPIHFHTHDTSGINASAVMRAADAGVDVVDLALSSMSGSTSQPNLNSVVAALEGTPRDTQLDRATLDRFSDYWENVRPYYAPFDTAPKSGSAEVYLHEMPGGQYTNLKAQAESMGVSHRWPEIARTYAEVNQLFGDIVKVTPSSKVVGDMALFLFSRGIKPVDVVNLDPGATPFPESVIDMLSGGLGWPDGGFPADVSKAVLGAQKHRAAQARYRAAMKKGLKAPKLSKRAREAKFAKGLADTRAGVALHLKHEPSDDELFSHLMYPQVHDAFLKHRKHFGDVSVLPTPAFFYGLQPGEEISVEIEEGKVLIIRLISVGEPDADGRRIVNYELNGMARDAIIVDKSVAPKTQAKPKADLSDPNQVAAPIPGLIAALSASVGAKVKKGEKLLLMEAMKMQTTVYAPCNGTIAEVNVKVGETVEAKDLLVRVKPAETK</sequence>
<dbReference type="InterPro" id="IPR005481">
    <property type="entry name" value="BC-like_N"/>
</dbReference>
<dbReference type="NCBIfam" id="NF006761">
    <property type="entry name" value="PRK09282.1"/>
    <property type="match status" value="1"/>
</dbReference>
<dbReference type="Gene3D" id="3.20.20.70">
    <property type="entry name" value="Aldolase class I"/>
    <property type="match status" value="1"/>
</dbReference>
<dbReference type="InterPro" id="IPR005482">
    <property type="entry name" value="Biotin_COase_C"/>
</dbReference>
<keyword evidence="8 11" id="KW-0067">ATP-binding</keyword>
<evidence type="ECO:0000256" key="8">
    <source>
        <dbReference type="ARBA" id="ARBA00022840"/>
    </source>
</evidence>
<dbReference type="SUPFAM" id="SSF89000">
    <property type="entry name" value="post-HMGL domain-like"/>
    <property type="match status" value="1"/>
</dbReference>
<dbReference type="PROSITE" id="PS50968">
    <property type="entry name" value="BIOTINYL_LIPOYL"/>
    <property type="match status" value="1"/>
</dbReference>
<proteinExistence type="predicted"/>
<dbReference type="InterPro" id="IPR011053">
    <property type="entry name" value="Single_hybrid_motif"/>
</dbReference>
<dbReference type="InterPro" id="IPR011764">
    <property type="entry name" value="Biotin_carboxylation_dom"/>
</dbReference>
<dbReference type="Pfam" id="PF02786">
    <property type="entry name" value="CPSase_L_D2"/>
    <property type="match status" value="1"/>
</dbReference>
<dbReference type="Gene3D" id="2.40.50.100">
    <property type="match status" value="1"/>
</dbReference>
<dbReference type="PROSITE" id="PS00866">
    <property type="entry name" value="CPSASE_1"/>
    <property type="match status" value="1"/>
</dbReference>
<evidence type="ECO:0000259" key="15">
    <source>
        <dbReference type="PROSITE" id="PS50991"/>
    </source>
</evidence>
<dbReference type="SUPFAM" id="SSF56059">
    <property type="entry name" value="Glutathione synthetase ATP-binding domain-like"/>
    <property type="match status" value="1"/>
</dbReference>
<dbReference type="Pfam" id="PF02436">
    <property type="entry name" value="PYC_OADA"/>
    <property type="match status" value="1"/>
</dbReference>
<dbReference type="InterPro" id="IPR001882">
    <property type="entry name" value="Biotin_BS"/>
</dbReference>
<dbReference type="Pfam" id="PF00682">
    <property type="entry name" value="HMGL-like"/>
    <property type="match status" value="1"/>
</dbReference>
<keyword evidence="16" id="KW-0670">Pyruvate</keyword>
<dbReference type="PANTHER" id="PTHR43778">
    <property type="entry name" value="PYRUVATE CARBOXYLASE"/>
    <property type="match status" value="1"/>
</dbReference>
<dbReference type="RefSeq" id="WP_225919498.1">
    <property type="nucleotide sequence ID" value="NZ_CP139781.1"/>
</dbReference>
<dbReference type="EC" id="6.4.1.1" evidence="3 11"/>
<keyword evidence="9 11" id="KW-0092">Biotin</keyword>
<dbReference type="PROSITE" id="PS00188">
    <property type="entry name" value="BIOTIN"/>
    <property type="match status" value="1"/>
</dbReference>
<dbReference type="PIRSF" id="PIRSF001594">
    <property type="entry name" value="Pyruv_carbox"/>
    <property type="match status" value="1"/>
</dbReference>
<evidence type="ECO:0000256" key="5">
    <source>
        <dbReference type="ARBA" id="ARBA00022598"/>
    </source>
</evidence>
<dbReference type="InterPro" id="IPR000891">
    <property type="entry name" value="PYR_CT"/>
</dbReference>
<feature type="domain" description="Lipoyl-binding" evidence="12">
    <location>
        <begin position="1105"/>
        <end position="1180"/>
    </location>
</feature>
<dbReference type="InterPro" id="IPR003379">
    <property type="entry name" value="Carboxylase_cons_dom"/>
</dbReference>
<evidence type="ECO:0000256" key="6">
    <source>
        <dbReference type="ARBA" id="ARBA00022723"/>
    </source>
</evidence>
<dbReference type="Proteomes" id="UP000738431">
    <property type="component" value="Chromosome"/>
</dbReference>
<keyword evidence="7 11" id="KW-0547">Nucleotide-binding</keyword>
<dbReference type="InterPro" id="IPR000089">
    <property type="entry name" value="Biotin_lipoyl"/>
</dbReference>
<keyword evidence="17" id="KW-1185">Reference proteome</keyword>
<accession>A0ABZ1C6A6</accession>
<comment type="pathway">
    <text evidence="2">Carbohydrate biosynthesis; gluconeogenesis.</text>
</comment>
<dbReference type="SMART" id="SM00878">
    <property type="entry name" value="Biotin_carb_C"/>
    <property type="match status" value="1"/>
</dbReference>
<evidence type="ECO:0000259" key="12">
    <source>
        <dbReference type="PROSITE" id="PS50968"/>
    </source>
</evidence>
<dbReference type="Pfam" id="PF02785">
    <property type="entry name" value="Biotin_carb_C"/>
    <property type="match status" value="1"/>
</dbReference>
<comment type="catalytic activity">
    <reaction evidence="11">
        <text>hydrogencarbonate + pyruvate + ATP = oxaloacetate + ADP + phosphate + H(+)</text>
        <dbReference type="Rhea" id="RHEA:20844"/>
        <dbReference type="ChEBI" id="CHEBI:15361"/>
        <dbReference type="ChEBI" id="CHEBI:15378"/>
        <dbReference type="ChEBI" id="CHEBI:16452"/>
        <dbReference type="ChEBI" id="CHEBI:17544"/>
        <dbReference type="ChEBI" id="CHEBI:30616"/>
        <dbReference type="ChEBI" id="CHEBI:43474"/>
        <dbReference type="ChEBI" id="CHEBI:456216"/>
        <dbReference type="EC" id="6.4.1.1"/>
    </reaction>
</comment>
<dbReference type="CDD" id="cd07937">
    <property type="entry name" value="DRE_TIM_PC_TC_5S"/>
    <property type="match status" value="1"/>
</dbReference>
<feature type="domain" description="ATP-grasp" evidence="13">
    <location>
        <begin position="136"/>
        <end position="334"/>
    </location>
</feature>
<dbReference type="InterPro" id="IPR013785">
    <property type="entry name" value="Aldolase_TIM"/>
</dbReference>
<feature type="domain" description="Biotin carboxylation" evidence="14">
    <location>
        <begin position="16"/>
        <end position="470"/>
    </location>
</feature>
<dbReference type="PANTHER" id="PTHR43778:SF2">
    <property type="entry name" value="PYRUVATE CARBOXYLASE, MITOCHONDRIAL"/>
    <property type="match status" value="1"/>
</dbReference>
<dbReference type="InterPro" id="IPR016185">
    <property type="entry name" value="PreATP-grasp_dom_sf"/>
</dbReference>
<evidence type="ECO:0000313" key="17">
    <source>
        <dbReference type="Proteomes" id="UP000738431"/>
    </source>
</evidence>
<evidence type="ECO:0000313" key="16">
    <source>
        <dbReference type="EMBL" id="WRQ86064.1"/>
    </source>
</evidence>
<dbReference type="InterPro" id="IPR005930">
    <property type="entry name" value="Pyruv_COase"/>
</dbReference>
<dbReference type="PROSITE" id="PS50979">
    <property type="entry name" value="BC"/>
    <property type="match status" value="1"/>
</dbReference>
<evidence type="ECO:0000256" key="9">
    <source>
        <dbReference type="ARBA" id="ARBA00023267"/>
    </source>
</evidence>
<comment type="function">
    <text evidence="11">Catalyzes a 2-step reaction, involving the ATP-dependent carboxylation of the covalently attached biotin in the first step and the transfer of the carboxyl group to pyruvate in the second.</text>
</comment>
<protein>
    <recommendedName>
        <fullName evidence="3 11">Pyruvate carboxylase</fullName>
        <ecNumber evidence="3 11">6.4.1.1</ecNumber>
    </recommendedName>
</protein>
<dbReference type="CDD" id="cd06850">
    <property type="entry name" value="biotinyl_domain"/>
    <property type="match status" value="1"/>
</dbReference>
<dbReference type="SUPFAM" id="SSF51569">
    <property type="entry name" value="Aldolase"/>
    <property type="match status" value="1"/>
</dbReference>
<dbReference type="Gene3D" id="3.10.600.10">
    <property type="entry name" value="pyruvate carboxylase f1077a mutant domain"/>
    <property type="match status" value="1"/>
</dbReference>
<comment type="cofactor">
    <cofactor evidence="1 11">
        <name>biotin</name>
        <dbReference type="ChEBI" id="CHEBI:57586"/>
    </cofactor>
</comment>
<dbReference type="InterPro" id="IPR011054">
    <property type="entry name" value="Rudment_hybrid_motif"/>
</dbReference>
<dbReference type="GO" id="GO:0004736">
    <property type="term" value="F:pyruvate carboxylase activity"/>
    <property type="evidence" value="ECO:0007669"/>
    <property type="project" value="UniProtKB-EC"/>
</dbReference>
<reference evidence="16 17" key="1">
    <citation type="submission" date="2023-12" db="EMBL/GenBank/DDBJ databases">
        <title>Description of an unclassified Opitutus bacterium of Verrucomicrobiota.</title>
        <authorList>
            <person name="Zhang D.-F."/>
        </authorList>
    </citation>
    <scope>NUCLEOTIDE SEQUENCE [LARGE SCALE GENOMIC DNA]</scope>
    <source>
        <strain evidence="16 17">WL0086</strain>
    </source>
</reference>
<dbReference type="Pfam" id="PF00289">
    <property type="entry name" value="Biotin_carb_N"/>
    <property type="match status" value="1"/>
</dbReference>
<evidence type="ECO:0000256" key="2">
    <source>
        <dbReference type="ARBA" id="ARBA00004742"/>
    </source>
</evidence>
<organism evidence="16 17">
    <name type="scientific">Actomonas aquatica</name>
    <dbReference type="NCBI Taxonomy" id="2866162"/>
    <lineage>
        <taxon>Bacteria</taxon>
        <taxon>Pseudomonadati</taxon>
        <taxon>Verrucomicrobiota</taxon>
        <taxon>Opitutia</taxon>
        <taxon>Opitutales</taxon>
        <taxon>Opitutaceae</taxon>
        <taxon>Actomonas</taxon>
    </lineage>
</organism>
<evidence type="ECO:0000259" key="13">
    <source>
        <dbReference type="PROSITE" id="PS50975"/>
    </source>
</evidence>
<gene>
    <name evidence="16" type="ORF">K1X11_014715</name>
</gene>
<feature type="domain" description="Pyruvate carboxyltransferase" evidence="15">
    <location>
        <begin position="548"/>
        <end position="816"/>
    </location>
</feature>
<keyword evidence="5 11" id="KW-0436">Ligase</keyword>
<evidence type="ECO:0000256" key="3">
    <source>
        <dbReference type="ARBA" id="ARBA00013057"/>
    </source>
</evidence>
<dbReference type="PROSITE" id="PS00867">
    <property type="entry name" value="CPSASE_2"/>
    <property type="match status" value="1"/>
</dbReference>
<keyword evidence="6" id="KW-0479">Metal-binding</keyword>
<dbReference type="NCBIfam" id="NF009554">
    <property type="entry name" value="PRK12999.1"/>
    <property type="match status" value="1"/>
</dbReference>
<dbReference type="SUPFAM" id="SSF51246">
    <property type="entry name" value="Rudiment single hybrid motif"/>
    <property type="match status" value="1"/>
</dbReference>
<dbReference type="InterPro" id="IPR005479">
    <property type="entry name" value="CPAse_ATP-bd"/>
</dbReference>
<dbReference type="EMBL" id="CP139781">
    <property type="protein sequence ID" value="WRQ86064.1"/>
    <property type="molecule type" value="Genomic_DNA"/>
</dbReference>
<dbReference type="PROSITE" id="PS50975">
    <property type="entry name" value="ATP_GRASP"/>
    <property type="match status" value="1"/>
</dbReference>
<keyword evidence="4" id="KW-0312">Gluconeogenesis</keyword>
<dbReference type="SUPFAM" id="SSF52440">
    <property type="entry name" value="PreATP-grasp domain"/>
    <property type="match status" value="1"/>
</dbReference>
<evidence type="ECO:0000256" key="1">
    <source>
        <dbReference type="ARBA" id="ARBA00001953"/>
    </source>
</evidence>
<dbReference type="PROSITE" id="PS50991">
    <property type="entry name" value="PYR_CT"/>
    <property type="match status" value="1"/>
</dbReference>
<evidence type="ECO:0000256" key="7">
    <source>
        <dbReference type="ARBA" id="ARBA00022741"/>
    </source>
</evidence>